<evidence type="ECO:0000313" key="5">
    <source>
        <dbReference type="Proteomes" id="UP000602510"/>
    </source>
</evidence>
<evidence type="ECO:0000256" key="1">
    <source>
        <dbReference type="SAM" id="Coils"/>
    </source>
</evidence>
<comment type="caution">
    <text evidence="3">The sequence shown here is derived from an EMBL/GenBank/DDBJ whole genome shotgun (WGS) entry which is preliminary data.</text>
</comment>
<name>A0A833T0U8_PHYIN</name>
<accession>A0A833T0U8</accession>
<evidence type="ECO:0000256" key="2">
    <source>
        <dbReference type="SAM" id="MobiDB-lite"/>
    </source>
</evidence>
<gene>
    <name evidence="3" type="ORF">GN244_ATG12853</name>
    <name evidence="4" type="ORF">GN958_ATG16004</name>
</gene>
<proteinExistence type="predicted"/>
<keyword evidence="1" id="KW-0175">Coiled coil</keyword>
<evidence type="ECO:0000313" key="3">
    <source>
        <dbReference type="EMBL" id="KAF4035084.1"/>
    </source>
</evidence>
<protein>
    <submittedName>
        <fullName evidence="3">Uncharacterized protein</fullName>
    </submittedName>
</protein>
<evidence type="ECO:0000313" key="4">
    <source>
        <dbReference type="EMBL" id="KAF4134748.1"/>
    </source>
</evidence>
<organism evidence="3 5">
    <name type="scientific">Phytophthora infestans</name>
    <name type="common">Potato late blight agent</name>
    <name type="synonym">Botrytis infestans</name>
    <dbReference type="NCBI Taxonomy" id="4787"/>
    <lineage>
        <taxon>Eukaryota</taxon>
        <taxon>Sar</taxon>
        <taxon>Stramenopiles</taxon>
        <taxon>Oomycota</taxon>
        <taxon>Peronosporomycetes</taxon>
        <taxon>Peronosporales</taxon>
        <taxon>Peronosporaceae</taxon>
        <taxon>Phytophthora</taxon>
    </lineage>
</organism>
<dbReference type="Proteomes" id="UP000704712">
    <property type="component" value="Unassembled WGS sequence"/>
</dbReference>
<feature type="region of interest" description="Disordered" evidence="2">
    <location>
        <begin position="56"/>
        <end position="94"/>
    </location>
</feature>
<dbReference type="AlphaFoldDB" id="A0A833T0U8"/>
<dbReference type="EMBL" id="WSZM01000331">
    <property type="protein sequence ID" value="KAF4035084.1"/>
    <property type="molecule type" value="Genomic_DNA"/>
</dbReference>
<reference evidence="3" key="1">
    <citation type="submission" date="2020-04" db="EMBL/GenBank/DDBJ databases">
        <title>Hybrid Assembly of Korean Phytophthora infestans isolates.</title>
        <authorList>
            <person name="Prokchorchik M."/>
            <person name="Lee Y."/>
            <person name="Seo J."/>
            <person name="Cho J.-H."/>
            <person name="Park Y.-E."/>
            <person name="Jang D.-C."/>
            <person name="Im J.-S."/>
            <person name="Choi J.-G."/>
            <person name="Park H.-J."/>
            <person name="Lee G.-B."/>
            <person name="Lee Y.-G."/>
            <person name="Hong S.-Y."/>
            <person name="Cho K."/>
            <person name="Sohn K.H."/>
        </authorList>
    </citation>
    <scope>NUCLEOTIDE SEQUENCE</scope>
    <source>
        <strain evidence="3">KR_1_A1</strain>
        <strain evidence="4">KR_2_A2</strain>
    </source>
</reference>
<feature type="compositionally biased region" description="Polar residues" evidence="2">
    <location>
        <begin position="57"/>
        <end position="71"/>
    </location>
</feature>
<feature type="compositionally biased region" description="Basic and acidic residues" evidence="2">
    <location>
        <begin position="74"/>
        <end position="94"/>
    </location>
</feature>
<sequence length="429" mass="48769">MESDAAFLDEVAVFLDQNDALKVDEKENSTEAPLPGDDVLIVSYQLVAETEDLLASHTDNTGQHTVSSVSPASEEDKNETSNDKISDEKRRETRNALAVQRRLRHRRKIKHERETLKQQASELSCQLNGLQASQAELKAGQASNLMFSAWRACAARQLERRMQAEQQQKVLRAQVVRKSRVLHQMSLLLEERLNSTQQDVPISIEMVSGAGDSALNKLMLEELDAAYLRTDDTMKLLEFKSVPPAVYNLTRKEKDGVLYYDSADRIVFPYSFEPTVDGLSTVMMSSPDVDFKTVKVEDLKDTLTIKYQVKYQLSKTESVSFRIHGAAKKWREKHRLVLLWRCYTEGLGEFEGLHSNETTWLVTRPFVEDCDQSCRTVLESYTRLAPTGTGFTPACDGAVDRFVEILARSGEEEYKQMMRMMETVMTNDQ</sequence>
<dbReference type="Proteomes" id="UP000602510">
    <property type="component" value="Unassembled WGS sequence"/>
</dbReference>
<keyword evidence="5" id="KW-1185">Reference proteome</keyword>
<feature type="coiled-coil region" evidence="1">
    <location>
        <begin position="106"/>
        <end position="174"/>
    </location>
</feature>
<dbReference type="EMBL" id="JAACNO010002256">
    <property type="protein sequence ID" value="KAF4134748.1"/>
    <property type="molecule type" value="Genomic_DNA"/>
</dbReference>